<gene>
    <name evidence="2" type="ORF">SG35_004275</name>
</gene>
<dbReference type="KEGG" id="tact:SG35_004275"/>
<dbReference type="CDD" id="cd04301">
    <property type="entry name" value="NAT_SF"/>
    <property type="match status" value="1"/>
</dbReference>
<dbReference type="Gene3D" id="3.40.630.30">
    <property type="match status" value="1"/>
</dbReference>
<dbReference type="Proteomes" id="UP000032568">
    <property type="component" value="Chromosome"/>
</dbReference>
<dbReference type="PROSITE" id="PS51186">
    <property type="entry name" value="GNAT"/>
    <property type="match status" value="1"/>
</dbReference>
<dbReference type="InterPro" id="IPR000182">
    <property type="entry name" value="GNAT_dom"/>
</dbReference>
<organism evidence="2 3">
    <name type="scientific">Thalassomonas actiniarum</name>
    <dbReference type="NCBI Taxonomy" id="485447"/>
    <lineage>
        <taxon>Bacteria</taxon>
        <taxon>Pseudomonadati</taxon>
        <taxon>Pseudomonadota</taxon>
        <taxon>Gammaproteobacteria</taxon>
        <taxon>Alteromonadales</taxon>
        <taxon>Colwelliaceae</taxon>
        <taxon>Thalassomonas</taxon>
    </lineage>
</organism>
<evidence type="ECO:0000313" key="3">
    <source>
        <dbReference type="Proteomes" id="UP000032568"/>
    </source>
</evidence>
<dbReference type="RefSeq" id="WP_044831876.1">
    <property type="nucleotide sequence ID" value="NZ_CP059735.1"/>
</dbReference>
<accession>A0AAE9YRG7</accession>
<reference evidence="2 3" key="1">
    <citation type="journal article" date="2015" name="Genome Announc.">
        <title>Draft Genome Sequences of Marine Isolates of Thalassomonas viridans and Thalassomonas actiniarum.</title>
        <authorList>
            <person name="Olonade I."/>
            <person name="van Zyl L.J."/>
            <person name="Trindade M."/>
        </authorList>
    </citation>
    <scope>NUCLEOTIDE SEQUENCE [LARGE SCALE GENOMIC DNA]</scope>
    <source>
        <strain evidence="2 3">A5K-106</strain>
    </source>
</reference>
<keyword evidence="3" id="KW-1185">Reference proteome</keyword>
<dbReference type="SUPFAM" id="SSF55729">
    <property type="entry name" value="Acyl-CoA N-acyltransferases (Nat)"/>
    <property type="match status" value="1"/>
</dbReference>
<evidence type="ECO:0000313" key="2">
    <source>
        <dbReference type="EMBL" id="WDD99889.1"/>
    </source>
</evidence>
<dbReference type="AlphaFoldDB" id="A0AAE9YRG7"/>
<feature type="domain" description="N-acetyltransferase" evidence="1">
    <location>
        <begin position="5"/>
        <end position="188"/>
    </location>
</feature>
<dbReference type="EMBL" id="CP059735">
    <property type="protein sequence ID" value="WDD99889.1"/>
    <property type="molecule type" value="Genomic_DNA"/>
</dbReference>
<proteinExistence type="predicted"/>
<dbReference type="GO" id="GO:0016747">
    <property type="term" value="F:acyltransferase activity, transferring groups other than amino-acyl groups"/>
    <property type="evidence" value="ECO:0007669"/>
    <property type="project" value="InterPro"/>
</dbReference>
<dbReference type="Pfam" id="PF00583">
    <property type="entry name" value="Acetyltransf_1"/>
    <property type="match status" value="1"/>
</dbReference>
<sequence>MTKQFIYKNLTPDDFDNIITLGNFVHGDGYLNSENIRSWYEKGVKNGINSGYVVYDQDKLIGFRITFAAGQWHVDKWCSPQLWQVPVDKSCYFKCNTVDENYRGHGIGGQLLKLSIAAAKEQGSLAGVSHLWKQSPGNSAVKYFTKCGGQLVKTHPNKWYEDSKNGYNCILCGYDCHCEAAEMIIYFD</sequence>
<reference evidence="2 3" key="2">
    <citation type="journal article" date="2022" name="Mar. Drugs">
        <title>Bioassay-Guided Fractionation Leads to the Detection of Cholic Acid Generated by the Rare Thalassomonas sp.</title>
        <authorList>
            <person name="Pheiffer F."/>
            <person name="Schneider Y.K."/>
            <person name="Hansen E.H."/>
            <person name="Andersen J.H."/>
            <person name="Isaksson J."/>
            <person name="Busche T."/>
            <person name="R C."/>
            <person name="Kalinowski J."/>
            <person name="Zyl L.V."/>
            <person name="Trindade M."/>
        </authorList>
    </citation>
    <scope>NUCLEOTIDE SEQUENCE [LARGE SCALE GENOMIC DNA]</scope>
    <source>
        <strain evidence="2 3">A5K-106</strain>
    </source>
</reference>
<name>A0AAE9YRG7_9GAMM</name>
<evidence type="ECO:0000259" key="1">
    <source>
        <dbReference type="PROSITE" id="PS51186"/>
    </source>
</evidence>
<protein>
    <submittedName>
        <fullName evidence="2">GNAT family N-acetyltransferase</fullName>
    </submittedName>
</protein>
<dbReference type="InterPro" id="IPR016181">
    <property type="entry name" value="Acyl_CoA_acyltransferase"/>
</dbReference>